<gene>
    <name evidence="1" type="ORF">THARTR1_09682</name>
</gene>
<evidence type="ECO:0000313" key="2">
    <source>
        <dbReference type="Proteomes" id="UP000236290"/>
    </source>
</evidence>
<organism evidence="1 2">
    <name type="scientific">Trichoderma harzianum</name>
    <name type="common">Hypocrea lixii</name>
    <dbReference type="NCBI Taxonomy" id="5544"/>
    <lineage>
        <taxon>Eukaryota</taxon>
        <taxon>Fungi</taxon>
        <taxon>Dikarya</taxon>
        <taxon>Ascomycota</taxon>
        <taxon>Pezizomycotina</taxon>
        <taxon>Sordariomycetes</taxon>
        <taxon>Hypocreomycetidae</taxon>
        <taxon>Hypocreales</taxon>
        <taxon>Hypocreaceae</taxon>
        <taxon>Trichoderma</taxon>
    </lineage>
</organism>
<dbReference type="EMBL" id="MTYI01000187">
    <property type="protein sequence ID" value="PNP49360.1"/>
    <property type="molecule type" value="Genomic_DNA"/>
</dbReference>
<name>A0A2K0TV09_TRIHA</name>
<dbReference type="Proteomes" id="UP000236290">
    <property type="component" value="Unassembled WGS sequence"/>
</dbReference>
<protein>
    <submittedName>
        <fullName evidence="1">Uncharacterized protein</fullName>
    </submittedName>
</protein>
<accession>A0A2K0TV09</accession>
<comment type="caution">
    <text evidence="1">The sequence shown here is derived from an EMBL/GenBank/DDBJ whole genome shotgun (WGS) entry which is preliminary data.</text>
</comment>
<evidence type="ECO:0000313" key="1">
    <source>
        <dbReference type="EMBL" id="PNP49360.1"/>
    </source>
</evidence>
<proteinExistence type="predicted"/>
<dbReference type="AlphaFoldDB" id="A0A2K0TV09"/>
<reference evidence="1 2" key="1">
    <citation type="submission" date="2017-02" db="EMBL/GenBank/DDBJ databases">
        <title>Genomes of Trichoderma spp. with biocontrol activity.</title>
        <authorList>
            <person name="Gardiner D."/>
            <person name="Kazan K."/>
            <person name="Vos C."/>
            <person name="Harvey P."/>
        </authorList>
    </citation>
    <scope>NUCLEOTIDE SEQUENCE [LARGE SCALE GENOMIC DNA]</scope>
    <source>
        <strain evidence="1 2">Tr1</strain>
    </source>
</reference>
<sequence>MKDVQDVTEHVMTCPRDWVTICSQLDELYGDAQQTIDAVTEAIVAWCKAIISLVTDKSGSKWKNEMIRRVDTVGQKIRLEIKIYQEESPSVVWSDNDLGFVLSIPETKKMDMSELVPVFKEQLLSTVAIPFTPNAENTKAPSELLLDPPYDLSIRTSDTCFIVQSNHSRSLEFLAAYLRKNCRCTRTQTFALKNIFKTLRPPAIDIKLKQSPFTPKSKSKSKSKSSAIYDTLVLKVEPSFGDLVNRNFDLLLTHLVEEELGYESQSSDQNGRYYRSMGAHLREL</sequence>
<dbReference type="OrthoDB" id="4926491at2759"/>